<protein>
    <recommendedName>
        <fullName evidence="3">Reverse transcriptase zinc-binding domain-containing protein</fullName>
    </recommendedName>
</protein>
<dbReference type="AlphaFoldDB" id="A0A0D0D3U7"/>
<name>A0A0D0D3U7_9AGAM</name>
<dbReference type="Proteomes" id="UP000054538">
    <property type="component" value="Unassembled WGS sequence"/>
</dbReference>
<gene>
    <name evidence="1" type="ORF">PAXRUDRAFT_54516</name>
</gene>
<feature type="non-terminal residue" evidence="1">
    <location>
        <position position="1"/>
    </location>
</feature>
<reference evidence="2" key="2">
    <citation type="submission" date="2015-01" db="EMBL/GenBank/DDBJ databases">
        <title>Evolutionary Origins and Diversification of the Mycorrhizal Mutualists.</title>
        <authorList>
            <consortium name="DOE Joint Genome Institute"/>
            <consortium name="Mycorrhizal Genomics Consortium"/>
            <person name="Kohler A."/>
            <person name="Kuo A."/>
            <person name="Nagy L.G."/>
            <person name="Floudas D."/>
            <person name="Copeland A."/>
            <person name="Barry K.W."/>
            <person name="Cichocki N."/>
            <person name="Veneault-Fourrey C."/>
            <person name="LaButti K."/>
            <person name="Lindquist E.A."/>
            <person name="Lipzen A."/>
            <person name="Lundell T."/>
            <person name="Morin E."/>
            <person name="Murat C."/>
            <person name="Riley R."/>
            <person name="Ohm R."/>
            <person name="Sun H."/>
            <person name="Tunlid A."/>
            <person name="Henrissat B."/>
            <person name="Grigoriev I.V."/>
            <person name="Hibbett D.S."/>
            <person name="Martin F."/>
        </authorList>
    </citation>
    <scope>NUCLEOTIDE SEQUENCE [LARGE SCALE GENOMIC DNA]</scope>
    <source>
        <strain evidence="2">Ve08.2h10</strain>
    </source>
</reference>
<dbReference type="HOGENOM" id="CLU_146165_0_0_1"/>
<organism evidence="1 2">
    <name type="scientific">Paxillus rubicundulus Ve08.2h10</name>
    <dbReference type="NCBI Taxonomy" id="930991"/>
    <lineage>
        <taxon>Eukaryota</taxon>
        <taxon>Fungi</taxon>
        <taxon>Dikarya</taxon>
        <taxon>Basidiomycota</taxon>
        <taxon>Agaricomycotina</taxon>
        <taxon>Agaricomycetes</taxon>
        <taxon>Agaricomycetidae</taxon>
        <taxon>Boletales</taxon>
        <taxon>Paxilineae</taxon>
        <taxon>Paxillaceae</taxon>
        <taxon>Paxillus</taxon>
    </lineage>
</organism>
<evidence type="ECO:0000313" key="2">
    <source>
        <dbReference type="Proteomes" id="UP000054538"/>
    </source>
</evidence>
<sequence length="111" mass="12559">KFLKLVTSLPKWHISLILWLQTTHVALNKHLHRLKKVTSPLCPYCDKVETVVHFLTTCPQYNREHHVLGMMLGRSAHSDTDLLTQPKAIAPLINYISSTGCLKDTFGNVSP</sequence>
<reference evidence="1 2" key="1">
    <citation type="submission" date="2014-04" db="EMBL/GenBank/DDBJ databases">
        <authorList>
            <consortium name="DOE Joint Genome Institute"/>
            <person name="Kuo A."/>
            <person name="Kohler A."/>
            <person name="Jargeat P."/>
            <person name="Nagy L.G."/>
            <person name="Floudas D."/>
            <person name="Copeland A."/>
            <person name="Barry K.W."/>
            <person name="Cichocki N."/>
            <person name="Veneault-Fourrey C."/>
            <person name="LaButti K."/>
            <person name="Lindquist E.A."/>
            <person name="Lipzen A."/>
            <person name="Lundell T."/>
            <person name="Morin E."/>
            <person name="Murat C."/>
            <person name="Sun H."/>
            <person name="Tunlid A."/>
            <person name="Henrissat B."/>
            <person name="Grigoriev I.V."/>
            <person name="Hibbett D.S."/>
            <person name="Martin F."/>
            <person name="Nordberg H.P."/>
            <person name="Cantor M.N."/>
            <person name="Hua S.X."/>
        </authorList>
    </citation>
    <scope>NUCLEOTIDE SEQUENCE [LARGE SCALE GENOMIC DNA]</scope>
    <source>
        <strain evidence="1 2">Ve08.2h10</strain>
    </source>
</reference>
<dbReference type="STRING" id="930991.A0A0D0D3U7"/>
<proteinExistence type="predicted"/>
<dbReference type="InParanoid" id="A0A0D0D3U7"/>
<accession>A0A0D0D3U7</accession>
<evidence type="ECO:0000313" key="1">
    <source>
        <dbReference type="EMBL" id="KIK78241.1"/>
    </source>
</evidence>
<evidence type="ECO:0008006" key="3">
    <source>
        <dbReference type="Google" id="ProtNLM"/>
    </source>
</evidence>
<dbReference type="OrthoDB" id="3267074at2759"/>
<dbReference type="EMBL" id="KN826659">
    <property type="protein sequence ID" value="KIK78241.1"/>
    <property type="molecule type" value="Genomic_DNA"/>
</dbReference>
<keyword evidence="2" id="KW-1185">Reference proteome</keyword>
<feature type="non-terminal residue" evidence="1">
    <location>
        <position position="111"/>
    </location>
</feature>